<dbReference type="InterPro" id="IPR001789">
    <property type="entry name" value="Sig_transdc_resp-reg_receiver"/>
</dbReference>
<dbReference type="SUPFAM" id="SSF52172">
    <property type="entry name" value="CheY-like"/>
    <property type="match status" value="1"/>
</dbReference>
<dbReference type="InterPro" id="IPR011006">
    <property type="entry name" value="CheY-like_superfamily"/>
</dbReference>
<accession>A0A1W1Z066</accession>
<evidence type="ECO:0000259" key="6">
    <source>
        <dbReference type="PROSITE" id="PS50043"/>
    </source>
</evidence>
<dbReference type="InterPro" id="IPR039420">
    <property type="entry name" value="WalR-like"/>
</dbReference>
<keyword evidence="9" id="KW-1185">Reference proteome</keyword>
<dbReference type="SMART" id="SM00448">
    <property type="entry name" value="REC"/>
    <property type="match status" value="1"/>
</dbReference>
<dbReference type="OrthoDB" id="9759232at2"/>
<keyword evidence="2" id="KW-0805">Transcription regulation</keyword>
<dbReference type="PRINTS" id="PR00038">
    <property type="entry name" value="HTHLUXR"/>
</dbReference>
<name>A0A1W1Z066_9FIRM</name>
<sequence>MKILLVDDQALVLEGLRSFLLAKGYEVVGTARNGAEALVKFEMLRPELVLMDIQMEGCNGIEATRIIKRDYPDAKIVMLTAIETDRNLIAAIQAGAEGYLLKDMEPDSFIGHLAAITTGEMPFAPGLARRLLKKLSDHRPREGDSGEARKLTKRQTELLQLLAQGLTYKEIAGQLGLAVDTVRYHIKEILAKTQLANRVQLIANISRLTPDEEDTGR</sequence>
<feature type="modified residue" description="4-aspartylphosphate" evidence="5">
    <location>
        <position position="52"/>
    </location>
</feature>
<evidence type="ECO:0000256" key="5">
    <source>
        <dbReference type="PROSITE-ProRule" id="PRU00169"/>
    </source>
</evidence>
<keyword evidence="4" id="KW-0804">Transcription</keyword>
<dbReference type="InterPro" id="IPR016032">
    <property type="entry name" value="Sig_transdc_resp-reg_C-effctor"/>
</dbReference>
<gene>
    <name evidence="8" type="ORF">SAMN04488500_102344</name>
</gene>
<dbReference type="PANTHER" id="PTHR43214:SF43">
    <property type="entry name" value="TWO-COMPONENT RESPONSE REGULATOR"/>
    <property type="match status" value="1"/>
</dbReference>
<organism evidence="8 9">
    <name type="scientific">Sporomusa malonica</name>
    <dbReference type="NCBI Taxonomy" id="112901"/>
    <lineage>
        <taxon>Bacteria</taxon>
        <taxon>Bacillati</taxon>
        <taxon>Bacillota</taxon>
        <taxon>Negativicutes</taxon>
        <taxon>Selenomonadales</taxon>
        <taxon>Sporomusaceae</taxon>
        <taxon>Sporomusa</taxon>
    </lineage>
</organism>
<feature type="domain" description="Response regulatory" evidence="7">
    <location>
        <begin position="2"/>
        <end position="117"/>
    </location>
</feature>
<dbReference type="Pfam" id="PF00072">
    <property type="entry name" value="Response_reg"/>
    <property type="match status" value="1"/>
</dbReference>
<dbReference type="GO" id="GO:0006355">
    <property type="term" value="P:regulation of DNA-templated transcription"/>
    <property type="evidence" value="ECO:0007669"/>
    <property type="project" value="InterPro"/>
</dbReference>
<reference evidence="8 9" key="1">
    <citation type="submission" date="2017-04" db="EMBL/GenBank/DDBJ databases">
        <authorList>
            <person name="Afonso C.L."/>
            <person name="Miller P.J."/>
            <person name="Scott M.A."/>
            <person name="Spackman E."/>
            <person name="Goraichik I."/>
            <person name="Dimitrov K.M."/>
            <person name="Suarez D.L."/>
            <person name="Swayne D.E."/>
        </authorList>
    </citation>
    <scope>NUCLEOTIDE SEQUENCE [LARGE SCALE GENOMIC DNA]</scope>
    <source>
        <strain evidence="8 9">DSM 5090</strain>
    </source>
</reference>
<evidence type="ECO:0000256" key="1">
    <source>
        <dbReference type="ARBA" id="ARBA00022553"/>
    </source>
</evidence>
<keyword evidence="1 5" id="KW-0597">Phosphoprotein</keyword>
<evidence type="ECO:0000256" key="3">
    <source>
        <dbReference type="ARBA" id="ARBA00023125"/>
    </source>
</evidence>
<dbReference type="EMBL" id="FWXI01000002">
    <property type="protein sequence ID" value="SMC41845.1"/>
    <property type="molecule type" value="Genomic_DNA"/>
</dbReference>
<dbReference type="Gene3D" id="3.40.50.2300">
    <property type="match status" value="1"/>
</dbReference>
<evidence type="ECO:0000313" key="9">
    <source>
        <dbReference type="Proteomes" id="UP000192738"/>
    </source>
</evidence>
<dbReference type="CDD" id="cd17535">
    <property type="entry name" value="REC_NarL-like"/>
    <property type="match status" value="1"/>
</dbReference>
<evidence type="ECO:0000256" key="2">
    <source>
        <dbReference type="ARBA" id="ARBA00023015"/>
    </source>
</evidence>
<evidence type="ECO:0000313" key="8">
    <source>
        <dbReference type="EMBL" id="SMC41845.1"/>
    </source>
</evidence>
<dbReference type="AlphaFoldDB" id="A0A1W1Z066"/>
<dbReference type="STRING" id="112901.SAMN04488500_102344"/>
<dbReference type="SUPFAM" id="SSF46894">
    <property type="entry name" value="C-terminal effector domain of the bipartite response regulators"/>
    <property type="match status" value="1"/>
</dbReference>
<dbReference type="RefSeq" id="WP_084574334.1">
    <property type="nucleotide sequence ID" value="NZ_CP155572.1"/>
</dbReference>
<dbReference type="PANTHER" id="PTHR43214">
    <property type="entry name" value="TWO-COMPONENT RESPONSE REGULATOR"/>
    <property type="match status" value="1"/>
</dbReference>
<dbReference type="SMART" id="SM00421">
    <property type="entry name" value="HTH_LUXR"/>
    <property type="match status" value="1"/>
</dbReference>
<dbReference type="InterPro" id="IPR058245">
    <property type="entry name" value="NreC/VraR/RcsB-like_REC"/>
</dbReference>
<dbReference type="GO" id="GO:0000160">
    <property type="term" value="P:phosphorelay signal transduction system"/>
    <property type="evidence" value="ECO:0007669"/>
    <property type="project" value="InterPro"/>
</dbReference>
<proteinExistence type="predicted"/>
<dbReference type="Proteomes" id="UP000192738">
    <property type="component" value="Unassembled WGS sequence"/>
</dbReference>
<feature type="domain" description="HTH luxR-type" evidence="6">
    <location>
        <begin position="144"/>
        <end position="209"/>
    </location>
</feature>
<dbReference type="GO" id="GO:0003677">
    <property type="term" value="F:DNA binding"/>
    <property type="evidence" value="ECO:0007669"/>
    <property type="project" value="UniProtKB-KW"/>
</dbReference>
<dbReference type="InterPro" id="IPR000792">
    <property type="entry name" value="Tscrpt_reg_LuxR_C"/>
</dbReference>
<keyword evidence="3" id="KW-0238">DNA-binding</keyword>
<evidence type="ECO:0000256" key="4">
    <source>
        <dbReference type="ARBA" id="ARBA00023163"/>
    </source>
</evidence>
<dbReference type="Pfam" id="PF00196">
    <property type="entry name" value="GerE"/>
    <property type="match status" value="1"/>
</dbReference>
<evidence type="ECO:0000259" key="7">
    <source>
        <dbReference type="PROSITE" id="PS50110"/>
    </source>
</evidence>
<dbReference type="CDD" id="cd06170">
    <property type="entry name" value="LuxR_C_like"/>
    <property type="match status" value="1"/>
</dbReference>
<dbReference type="PROSITE" id="PS50043">
    <property type="entry name" value="HTH_LUXR_2"/>
    <property type="match status" value="1"/>
</dbReference>
<protein>
    <submittedName>
        <fullName evidence="8">Two component transcriptional regulator, LuxR family</fullName>
    </submittedName>
</protein>
<dbReference type="PROSITE" id="PS50110">
    <property type="entry name" value="RESPONSE_REGULATORY"/>
    <property type="match status" value="1"/>
</dbReference>